<proteinExistence type="predicted"/>
<evidence type="ECO:0000256" key="6">
    <source>
        <dbReference type="SAM" id="SignalP"/>
    </source>
</evidence>
<dbReference type="PANTHER" id="PTHR43737:SF1">
    <property type="entry name" value="DUF1501 DOMAIN-CONTAINING PROTEIN"/>
    <property type="match status" value="1"/>
</dbReference>
<evidence type="ECO:0000256" key="2">
    <source>
        <dbReference type="ARBA" id="ARBA00022525"/>
    </source>
</evidence>
<dbReference type="PANTHER" id="PTHR43737">
    <property type="entry name" value="BLL7424 PROTEIN"/>
    <property type="match status" value="1"/>
</dbReference>
<dbReference type="KEGG" id="puo:RZN69_06875"/>
<organism evidence="7 8">
    <name type="scientific">Rubellicoccus peritrichatus</name>
    <dbReference type="NCBI Taxonomy" id="3080537"/>
    <lineage>
        <taxon>Bacteria</taxon>
        <taxon>Pseudomonadati</taxon>
        <taxon>Verrucomicrobiota</taxon>
        <taxon>Opitutia</taxon>
        <taxon>Puniceicoccales</taxon>
        <taxon>Cerasicoccaceae</taxon>
        <taxon>Rubellicoccus</taxon>
    </lineage>
</organism>
<feature type="signal peptide" evidence="6">
    <location>
        <begin position="1"/>
        <end position="23"/>
    </location>
</feature>
<accession>A0AAQ3QXF5</accession>
<keyword evidence="4" id="KW-0106">Calcium</keyword>
<evidence type="ECO:0000313" key="7">
    <source>
        <dbReference type="EMBL" id="WOO42810.1"/>
    </source>
</evidence>
<dbReference type="EMBL" id="CP136920">
    <property type="protein sequence ID" value="WOO42810.1"/>
    <property type="molecule type" value="Genomic_DNA"/>
</dbReference>
<keyword evidence="2" id="KW-0964">Secreted</keyword>
<dbReference type="Proteomes" id="UP001304300">
    <property type="component" value="Chromosome"/>
</dbReference>
<dbReference type="Gene3D" id="2.60.40.2030">
    <property type="match status" value="1"/>
</dbReference>
<dbReference type="AlphaFoldDB" id="A0AAQ3QXF5"/>
<feature type="region of interest" description="Disordered" evidence="5">
    <location>
        <begin position="47"/>
        <end position="74"/>
    </location>
</feature>
<gene>
    <name evidence="7" type="ORF">RZN69_06875</name>
</gene>
<dbReference type="Pfam" id="PF08811">
    <property type="entry name" value="DUF1800"/>
    <property type="match status" value="1"/>
</dbReference>
<dbReference type="SUPFAM" id="SSF141072">
    <property type="entry name" value="CalX-like"/>
    <property type="match status" value="1"/>
</dbReference>
<keyword evidence="3 6" id="KW-0732">Signal</keyword>
<protein>
    <submittedName>
        <fullName evidence="7">DUF1800 family protein</fullName>
    </submittedName>
</protein>
<dbReference type="InterPro" id="IPR038081">
    <property type="entry name" value="CalX-like_sf"/>
</dbReference>
<dbReference type="InterPro" id="IPR014917">
    <property type="entry name" value="DUF1800"/>
</dbReference>
<evidence type="ECO:0000313" key="8">
    <source>
        <dbReference type="Proteomes" id="UP001304300"/>
    </source>
</evidence>
<dbReference type="Pfam" id="PF18884">
    <property type="entry name" value="TSP3_bac"/>
    <property type="match status" value="1"/>
</dbReference>
<dbReference type="RefSeq" id="WP_317835340.1">
    <property type="nucleotide sequence ID" value="NZ_CP136920.1"/>
</dbReference>
<feature type="chain" id="PRO_5042811725" evidence="6">
    <location>
        <begin position="24"/>
        <end position="847"/>
    </location>
</feature>
<evidence type="ECO:0000256" key="5">
    <source>
        <dbReference type="SAM" id="MobiDB-lite"/>
    </source>
</evidence>
<evidence type="ECO:0000256" key="4">
    <source>
        <dbReference type="ARBA" id="ARBA00022837"/>
    </source>
</evidence>
<dbReference type="InterPro" id="IPR059100">
    <property type="entry name" value="TSP3_bac"/>
</dbReference>
<evidence type="ECO:0000256" key="1">
    <source>
        <dbReference type="ARBA" id="ARBA00004613"/>
    </source>
</evidence>
<keyword evidence="8" id="KW-1185">Reference proteome</keyword>
<sequence>MKKTDLSCLIAGALMISSAPLFSVLDQNTNGQSDIWENLFDASTLLPGEDNDGDGVSNGDEAEAGTNPFDPNSKPTATVEAMLNVEDEFCITWQGSTGKRYTIWSSLTMEPGSWIIESVFDGDDEAQEAFLALGDSPAFIHLEIEDIDTDADGLNDWEEAQLGFDSQTANSMRLRTNDYDRAVAALGASNTLNIAAIDSTTSESWPVPAVFAIRRSGGIDALTVNLSFAGTATAGQDYNAHATTIDIPLGTNTVWVEIVPLADALNEGDETVSLTLLAGTNYSLGSDIAASVTIEDDTGMPSEAEAARFLTQATFGPTPALIQEVQTLGIEGWIDDQFTRAIGQHQPLIEAVDWEAEGGGPWAHHKMRAWWHQAMEAPDPLRQRIALALSEILVISDNSGLSNTARGMLNYYDMLLANSFGNYRELIEDVTYHPAMGVYLSHRGNQPPNLELGRFPDENFAREIMQLFTIGLWMLNPDGTLQLDQDGDADPTYDNTDITNLARVFTGMSWGQGDTTDYWQFFWPDLPDGFNTDNFYTTPMTVWNGPYTVWVEVEPGDWQQREVYHHDQDAKTLLGVNLPANDPLAPETNYEINDIDRALDVLFAHQNVGPFISRLLIQRLVTSNPTPAYIGRVAAAFTDNGSGVRGDMQAVIKAIFLDPEARDPAMSNVATYGMLKEPYLRLVALARAFNAASPSGIYEVYWVGRALGMQPLSSPSVFNFFQPYYQPPGEIKDSGLVAPEFQITNAVTGITTPNQLYEAIFYQLTWGDDASRHVDFDFSTEIAMVDNPDALLEHLDLHLTYGQMSNELRELLYFSLNRSDVTNRSASERAWMAIYLIATSPEYSVMN</sequence>
<reference evidence="7 8" key="1">
    <citation type="submission" date="2023-10" db="EMBL/GenBank/DDBJ databases">
        <title>Rubellicoccus peritrichatus gen. nov., sp. nov., isolated from an algae of coral reef tank.</title>
        <authorList>
            <person name="Luo J."/>
        </authorList>
    </citation>
    <scope>NUCLEOTIDE SEQUENCE [LARGE SCALE GENOMIC DNA]</scope>
    <source>
        <strain evidence="7 8">CR14</strain>
    </source>
</reference>
<comment type="subcellular location">
    <subcellularLocation>
        <location evidence="1">Secreted</location>
    </subcellularLocation>
</comment>
<name>A0AAQ3QXF5_9BACT</name>
<evidence type="ECO:0000256" key="3">
    <source>
        <dbReference type="ARBA" id="ARBA00022729"/>
    </source>
</evidence>